<protein>
    <recommendedName>
        <fullName evidence="3">Sel1 repeat family protein</fullName>
    </recommendedName>
</protein>
<comment type="caution">
    <text evidence="1">The sequence shown here is derived from an EMBL/GenBank/DDBJ whole genome shotgun (WGS) entry which is preliminary data.</text>
</comment>
<name>A0ABW4ZDE4_9BACT</name>
<reference evidence="2" key="1">
    <citation type="journal article" date="2019" name="Int. J. Syst. Evol. Microbiol.">
        <title>The Global Catalogue of Microorganisms (GCM) 10K type strain sequencing project: providing services to taxonomists for standard genome sequencing and annotation.</title>
        <authorList>
            <consortium name="The Broad Institute Genomics Platform"/>
            <consortium name="The Broad Institute Genome Sequencing Center for Infectious Disease"/>
            <person name="Wu L."/>
            <person name="Ma J."/>
        </authorList>
    </citation>
    <scope>NUCLEOTIDE SEQUENCE [LARGE SCALE GENOMIC DNA]</scope>
    <source>
        <strain evidence="2">CCUG 57942</strain>
    </source>
</reference>
<gene>
    <name evidence="1" type="ORF">ACFSW8_13590</name>
</gene>
<accession>A0ABW4ZDE4</accession>
<keyword evidence="2" id="KW-1185">Reference proteome</keyword>
<sequence length="95" mass="10644">MNASQLLLSAHSGSPMPENLNPAHQALWTEQAGNWHLAHDMCNEIPDPAGAWIHAYLHRVEGDLSNASYWYHRASKELPTCSLEQEWLQIAEALA</sequence>
<evidence type="ECO:0000313" key="2">
    <source>
        <dbReference type="Proteomes" id="UP001597389"/>
    </source>
</evidence>
<dbReference type="Proteomes" id="UP001597389">
    <property type="component" value="Unassembled WGS sequence"/>
</dbReference>
<evidence type="ECO:0008006" key="3">
    <source>
        <dbReference type="Google" id="ProtNLM"/>
    </source>
</evidence>
<evidence type="ECO:0000313" key="1">
    <source>
        <dbReference type="EMBL" id="MFD2159935.1"/>
    </source>
</evidence>
<organism evidence="1 2">
    <name type="scientific">Rubritalea tangerina</name>
    <dbReference type="NCBI Taxonomy" id="430798"/>
    <lineage>
        <taxon>Bacteria</taxon>
        <taxon>Pseudomonadati</taxon>
        <taxon>Verrucomicrobiota</taxon>
        <taxon>Verrucomicrobiia</taxon>
        <taxon>Verrucomicrobiales</taxon>
        <taxon>Rubritaleaceae</taxon>
        <taxon>Rubritalea</taxon>
    </lineage>
</organism>
<proteinExistence type="predicted"/>
<dbReference type="EMBL" id="JBHUJB010000061">
    <property type="protein sequence ID" value="MFD2159935.1"/>
    <property type="molecule type" value="Genomic_DNA"/>
</dbReference>
<dbReference type="RefSeq" id="WP_377088887.1">
    <property type="nucleotide sequence ID" value="NZ_JBHSJL010000014.1"/>
</dbReference>